<dbReference type="GO" id="GO:0003676">
    <property type="term" value="F:nucleic acid binding"/>
    <property type="evidence" value="ECO:0007669"/>
    <property type="project" value="InterPro"/>
</dbReference>
<dbReference type="InterPro" id="IPR002121">
    <property type="entry name" value="HRDC_dom"/>
</dbReference>
<proteinExistence type="predicted"/>
<dbReference type="InterPro" id="IPR010997">
    <property type="entry name" value="HRDC-like_sf"/>
</dbReference>
<dbReference type="PROSITE" id="PS50967">
    <property type="entry name" value="HRDC"/>
    <property type="match status" value="1"/>
</dbReference>
<comment type="caution">
    <text evidence="3">The sequence shown here is derived from an EMBL/GenBank/DDBJ whole genome shotgun (WGS) entry which is preliminary data.</text>
</comment>
<dbReference type="STRING" id="994573.T472_0210280"/>
<accession>V7I6W5</accession>
<evidence type="ECO:0000259" key="2">
    <source>
        <dbReference type="PROSITE" id="PS50967"/>
    </source>
</evidence>
<organism evidence="3 4">
    <name type="scientific">Youngiibacter fragilis 232.1</name>
    <dbReference type="NCBI Taxonomy" id="994573"/>
    <lineage>
        <taxon>Bacteria</taxon>
        <taxon>Bacillati</taxon>
        <taxon>Bacillota</taxon>
        <taxon>Clostridia</taxon>
        <taxon>Eubacteriales</taxon>
        <taxon>Clostridiaceae</taxon>
        <taxon>Youngiibacter</taxon>
    </lineage>
</organism>
<dbReference type="EMBL" id="AXUN02000174">
    <property type="protein sequence ID" value="ETA80742.1"/>
    <property type="molecule type" value="Genomic_DNA"/>
</dbReference>
<dbReference type="SUPFAM" id="SSF47819">
    <property type="entry name" value="HRDC-like"/>
    <property type="match status" value="1"/>
</dbReference>
<dbReference type="PROSITE" id="PS50965">
    <property type="entry name" value="NERD"/>
    <property type="match status" value="1"/>
</dbReference>
<sequence length="337" mass="38745">MGLFDKLNGPLIYKDSDDAKNQLEVLNGLHDKASGETNRLIAQDMRLLEYGIKGEENVLFELMNSFMPMLVLRDLHLQYEGLSAQIDFLVVTRKLTFLIECKNMFGDIEVNSAGDFIRTLEFDGKKKKEGIYSPITQNKRHLELLKAIRRDSISNAIIRLAFERFFDDNYKSIIVMANPRTVLDVSKADKGIRDQIIRNDQLVAYIKEMTVKSKNEASSDKIMYEQAERFANLHKPLYRDYTSKYLIGTGHESTRVPETIKKPDESQLFNDLKEYRLVKSREEGVKAYFIFNNSQLDELILRMPDSLESLKEVSGFGEVKAGKYGSDILAILSRNRS</sequence>
<dbReference type="RefSeq" id="WP_023388098.1">
    <property type="nucleotide sequence ID" value="NZ_AXUN02000174.1"/>
</dbReference>
<dbReference type="eggNOG" id="COG0514">
    <property type="taxonomic scope" value="Bacteria"/>
</dbReference>
<keyword evidence="4" id="KW-1185">Reference proteome</keyword>
<dbReference type="InterPro" id="IPR011528">
    <property type="entry name" value="NERD"/>
</dbReference>
<gene>
    <name evidence="3" type="ORF">T472_0210280</name>
</gene>
<feature type="domain" description="NERD" evidence="1">
    <location>
        <begin position="50"/>
        <end position="168"/>
    </location>
</feature>
<dbReference type="Gene3D" id="1.10.150.80">
    <property type="entry name" value="HRDC domain"/>
    <property type="match status" value="1"/>
</dbReference>
<reference evidence="3 4" key="1">
    <citation type="journal article" date="2014" name="Genome Announc.">
        <title>Genome Sequence of Youngiibacter fragilis, the Type Strain of the Genus Youngiibacter.</title>
        <authorList>
            <person name="Wawrik C.B."/>
            <person name="Callaghan A.V."/>
            <person name="Stamps B.W."/>
            <person name="Wawrik B."/>
        </authorList>
    </citation>
    <scope>NUCLEOTIDE SEQUENCE [LARGE SCALE GENOMIC DNA]</scope>
    <source>
        <strain evidence="3 4">232.1</strain>
    </source>
</reference>
<feature type="domain" description="HRDC" evidence="2">
    <location>
        <begin position="262"/>
        <end position="337"/>
    </location>
</feature>
<dbReference type="Proteomes" id="UP000017747">
    <property type="component" value="Unassembled WGS sequence"/>
</dbReference>
<name>V7I6W5_9CLOT</name>
<dbReference type="AlphaFoldDB" id="V7I6W5"/>
<dbReference type="GO" id="GO:0000166">
    <property type="term" value="F:nucleotide binding"/>
    <property type="evidence" value="ECO:0007669"/>
    <property type="project" value="InterPro"/>
</dbReference>
<evidence type="ECO:0000313" key="3">
    <source>
        <dbReference type="EMBL" id="ETA80742.1"/>
    </source>
</evidence>
<dbReference type="OrthoDB" id="9776650at2"/>
<dbReference type="Pfam" id="PF00570">
    <property type="entry name" value="HRDC"/>
    <property type="match status" value="1"/>
</dbReference>
<protein>
    <submittedName>
        <fullName evidence="3">HRDC domain-containing protein</fullName>
    </submittedName>
</protein>
<evidence type="ECO:0000259" key="1">
    <source>
        <dbReference type="PROSITE" id="PS50965"/>
    </source>
</evidence>
<dbReference type="SMART" id="SM00341">
    <property type="entry name" value="HRDC"/>
    <property type="match status" value="1"/>
</dbReference>
<dbReference type="InterPro" id="IPR044876">
    <property type="entry name" value="HRDC_dom_sf"/>
</dbReference>
<evidence type="ECO:0000313" key="4">
    <source>
        <dbReference type="Proteomes" id="UP000017747"/>
    </source>
</evidence>
<dbReference type="Pfam" id="PF08378">
    <property type="entry name" value="NERD"/>
    <property type="match status" value="1"/>
</dbReference>